<evidence type="ECO:0000256" key="6">
    <source>
        <dbReference type="ARBA" id="ARBA00023242"/>
    </source>
</evidence>
<dbReference type="HOGENOM" id="CLU_527876_0_0_1"/>
<keyword evidence="5" id="KW-0804">Transcription</keyword>
<dbReference type="STRING" id="215243.A0A0D2BIF9"/>
<dbReference type="InterPro" id="IPR052360">
    <property type="entry name" value="Transcr_Regulatory_Proteins"/>
</dbReference>
<dbReference type="EMBL" id="KN847345">
    <property type="protein sequence ID" value="KIW37207.1"/>
    <property type="molecule type" value="Genomic_DNA"/>
</dbReference>
<reference evidence="8 9" key="1">
    <citation type="submission" date="2015-01" db="EMBL/GenBank/DDBJ databases">
        <title>The Genome Sequence of Exophiala oligosperma CBS72588.</title>
        <authorList>
            <consortium name="The Broad Institute Genomics Platform"/>
            <person name="Cuomo C."/>
            <person name="de Hoog S."/>
            <person name="Gorbushina A."/>
            <person name="Stielow B."/>
            <person name="Teixiera M."/>
            <person name="Abouelleil A."/>
            <person name="Chapman S.B."/>
            <person name="Priest M."/>
            <person name="Young S.K."/>
            <person name="Wortman J."/>
            <person name="Nusbaum C."/>
            <person name="Birren B."/>
        </authorList>
    </citation>
    <scope>NUCLEOTIDE SEQUENCE [LARGE SCALE GENOMIC DNA]</scope>
    <source>
        <strain evidence="8 9">CBS 72588</strain>
    </source>
</reference>
<evidence type="ECO:0000313" key="9">
    <source>
        <dbReference type="Proteomes" id="UP000053342"/>
    </source>
</evidence>
<name>A0A0D2BIF9_9EURO</name>
<keyword evidence="4" id="KW-0238">DNA-binding</keyword>
<protein>
    <recommendedName>
        <fullName evidence="10">Transcription factor domain-containing protein</fullName>
    </recommendedName>
</protein>
<dbReference type="GO" id="GO:0046872">
    <property type="term" value="F:metal ion binding"/>
    <property type="evidence" value="ECO:0007669"/>
    <property type="project" value="UniProtKB-KW"/>
</dbReference>
<organism evidence="8 9">
    <name type="scientific">Exophiala oligosperma</name>
    <dbReference type="NCBI Taxonomy" id="215243"/>
    <lineage>
        <taxon>Eukaryota</taxon>
        <taxon>Fungi</taxon>
        <taxon>Dikarya</taxon>
        <taxon>Ascomycota</taxon>
        <taxon>Pezizomycotina</taxon>
        <taxon>Eurotiomycetes</taxon>
        <taxon>Chaetothyriomycetidae</taxon>
        <taxon>Chaetothyriales</taxon>
        <taxon>Herpotrichiellaceae</taxon>
        <taxon>Exophiala</taxon>
    </lineage>
</organism>
<dbReference type="PANTHER" id="PTHR36206:SF13">
    <property type="entry name" value="TRANSCRIPTIONAL REGULATORY PROTEIN MOC3"/>
    <property type="match status" value="1"/>
</dbReference>
<evidence type="ECO:0008006" key="10">
    <source>
        <dbReference type="Google" id="ProtNLM"/>
    </source>
</evidence>
<accession>A0A0D2BIF9</accession>
<dbReference type="GO" id="GO:0003677">
    <property type="term" value="F:DNA binding"/>
    <property type="evidence" value="ECO:0007669"/>
    <property type="project" value="UniProtKB-KW"/>
</dbReference>
<dbReference type="Proteomes" id="UP000053342">
    <property type="component" value="Unassembled WGS sequence"/>
</dbReference>
<keyword evidence="3" id="KW-0805">Transcription regulation</keyword>
<evidence type="ECO:0000256" key="3">
    <source>
        <dbReference type="ARBA" id="ARBA00023015"/>
    </source>
</evidence>
<keyword evidence="2" id="KW-0862">Zinc</keyword>
<feature type="region of interest" description="Disordered" evidence="7">
    <location>
        <begin position="1"/>
        <end position="51"/>
    </location>
</feature>
<dbReference type="PANTHER" id="PTHR36206">
    <property type="entry name" value="ASPERCRYPTIN BIOSYNTHESIS CLUSTER-SPECIFIC TRANSCRIPTION REGULATOR ATNN-RELATED"/>
    <property type="match status" value="1"/>
</dbReference>
<keyword evidence="6" id="KW-0539">Nucleus</keyword>
<dbReference type="VEuPathDB" id="FungiDB:PV06_10557"/>
<evidence type="ECO:0000256" key="7">
    <source>
        <dbReference type="SAM" id="MobiDB-lite"/>
    </source>
</evidence>
<keyword evidence="1" id="KW-0479">Metal-binding</keyword>
<evidence type="ECO:0000256" key="4">
    <source>
        <dbReference type="ARBA" id="ARBA00023125"/>
    </source>
</evidence>
<evidence type="ECO:0000313" key="8">
    <source>
        <dbReference type="EMBL" id="KIW37207.1"/>
    </source>
</evidence>
<dbReference type="RefSeq" id="XP_016257423.1">
    <property type="nucleotide sequence ID" value="XM_016412115.1"/>
</dbReference>
<feature type="compositionally biased region" description="Low complexity" evidence="7">
    <location>
        <begin position="42"/>
        <end position="51"/>
    </location>
</feature>
<sequence length="516" mass="58763">MDMFRDGHTTKPLAIRLNAGPHPASDSMAEERPPPHCPAKRPSLPLHLSSPRSDHVTSRGFQYFRENTIPSFLYVNPSPQALYVFQHLLPQSYHTEPAIEQAVLAIASAQELAHAPVDQRGSLEATLLRSYGRTLRLLGDTTVKPSVLVMMLACFVFVGFETFRESPKAASLHLQNGLRILRQWRRNLQNYRSPSSSSEDHIISHYIQPVFAGIEVIFSRSSVSDIVQVGDLEYQPPVLPSDFTSLLEARGKMIELWMYFFSKHPPEHIDAVAQLQALPLWERWHVKLLQYSRNSGSWPVRAQLHARLLHVFYDMVSVALQCQRYRDETVWDKHIEDFEKMFQTCYDICQNREMYLDSKDPNDMGFGMLPGVLPPLWLLGMSCRDPMMRRRAAELIRMHHRQCGQVDECSAAVLVDAVIQLEEEGTAIARTCGDITESHRVRVLESDLTKPGKMTVVFTRAPYTQRQTVDVAYSSSTTLPSRPYRLWPIVASMDLIGYHGLIRATGRTCVCKVYGQ</sequence>
<dbReference type="AlphaFoldDB" id="A0A0D2BIF9"/>
<evidence type="ECO:0000256" key="2">
    <source>
        <dbReference type="ARBA" id="ARBA00022833"/>
    </source>
</evidence>
<evidence type="ECO:0000256" key="1">
    <source>
        <dbReference type="ARBA" id="ARBA00022723"/>
    </source>
</evidence>
<dbReference type="OrthoDB" id="2593732at2759"/>
<dbReference type="GeneID" id="27362631"/>
<proteinExistence type="predicted"/>
<evidence type="ECO:0000256" key="5">
    <source>
        <dbReference type="ARBA" id="ARBA00023163"/>
    </source>
</evidence>
<gene>
    <name evidence="8" type="ORF">PV06_10557</name>
</gene>
<keyword evidence="9" id="KW-1185">Reference proteome</keyword>